<dbReference type="InterPro" id="IPR013094">
    <property type="entry name" value="AB_hydrolase_3"/>
</dbReference>
<evidence type="ECO:0000313" key="5">
    <source>
        <dbReference type="EMBL" id="KAI9638667.1"/>
    </source>
</evidence>
<feature type="compositionally biased region" description="Acidic residues" evidence="3">
    <location>
        <begin position="607"/>
        <end position="616"/>
    </location>
</feature>
<proteinExistence type="inferred from homology"/>
<dbReference type="AlphaFoldDB" id="A0AA38LWA9"/>
<feature type="compositionally biased region" description="Low complexity" evidence="3">
    <location>
        <begin position="617"/>
        <end position="633"/>
    </location>
</feature>
<comment type="caution">
    <text evidence="5">The sequence shown here is derived from an EMBL/GenBank/DDBJ whole genome shotgun (WGS) entry which is preliminary data.</text>
</comment>
<sequence>MGGFGTTSVAFATAPTVISTFLSHIVSKPKRRSSKKKGAHGNGHGHRDTSEDAPTDDITYKEGLEVVRRFIDFSSHHGVEEVQAFTAMQVPTPHWVRKKVVTIPDDIILKAESILAEHLSTYGPNGAEKGGIQLVGGERWWRLRGRALEGEWVELQKDYLMRKARQEQAAAAAEAQAAGLARTETVEQSSSRYHFLPKRSATLGSSSVKDSTGGEVIGDRVILYIHGGAFFFSSLDTHRYQVQRHARKAGARAFCPAYRLAPQYPFPCALLDALSAYLYLLHPPPGSHAPISPTSIIFMGDSAGAGLCISLLVLIREMGLPMPAGASLISPWVDLTHSMPSIGGDPSGDFIPATGFHYKPSSTWPPIPGDGIAVRLPDGTDRQYDEQVQMYCPNNLLTHPLVSPVNQGSLGGLCPLLILGGGGELLRDEATSNPTLYPPSRYTLEQYPDQAALVAKYPPTKVHLQIHEGCCHVVPTLSWTRSAKHMYRACANFNIWAFTAASKALVGKLEERDAHQHKHAHHPHAHHSHHHPSSRKSADSGGSRNPARLQTDLGMTSDTTQSSSPSSAFPRTPSSATASGAPSTVSSLIDLTKPIITACAADAANAEEIDTEDMESECSSSSGDDSDDPSSPSEGDRPAALVIVSVTGSEPLPPPGSHIVSERVSTRGRIRPFEPIAEVPALHPDLRDHIGQVHPDGAIQKWLARRGEWDIKYSSALKKWREVRMEDRRMAEKVGFLSRRLQGERPPLASLAGLWDIELAREVGKSVDEIDKRTSKGVMMWMNMSSKTLSGDDAVVPEQIFDNFPGRLIGKGVAGDDAASDSVNEMM</sequence>
<gene>
    <name evidence="5" type="ORF">MKK02DRAFT_36290</name>
</gene>
<feature type="compositionally biased region" description="Basic residues" evidence="3">
    <location>
        <begin position="28"/>
        <end position="39"/>
    </location>
</feature>
<dbReference type="PANTHER" id="PTHR48081:SF19">
    <property type="entry name" value="AB HYDROLASE SUPERFAMILY PROTEIN C4A8.06C"/>
    <property type="match status" value="1"/>
</dbReference>
<dbReference type="GeneID" id="77728599"/>
<evidence type="ECO:0000256" key="3">
    <source>
        <dbReference type="SAM" id="MobiDB-lite"/>
    </source>
</evidence>
<evidence type="ECO:0000313" key="6">
    <source>
        <dbReference type="Proteomes" id="UP001164286"/>
    </source>
</evidence>
<feature type="region of interest" description="Disordered" evidence="3">
    <location>
        <begin position="28"/>
        <end position="57"/>
    </location>
</feature>
<evidence type="ECO:0000259" key="4">
    <source>
        <dbReference type="Pfam" id="PF07859"/>
    </source>
</evidence>
<dbReference type="SUPFAM" id="SSF53474">
    <property type="entry name" value="alpha/beta-Hydrolases"/>
    <property type="match status" value="1"/>
</dbReference>
<feature type="region of interest" description="Disordered" evidence="3">
    <location>
        <begin position="607"/>
        <end position="637"/>
    </location>
</feature>
<dbReference type="RefSeq" id="XP_052948444.1">
    <property type="nucleotide sequence ID" value="XM_053089394.1"/>
</dbReference>
<dbReference type="Proteomes" id="UP001164286">
    <property type="component" value="Unassembled WGS sequence"/>
</dbReference>
<feature type="region of interest" description="Disordered" evidence="3">
    <location>
        <begin position="509"/>
        <end position="584"/>
    </location>
</feature>
<feature type="domain" description="Alpha/beta hydrolase fold-3" evidence="4">
    <location>
        <begin position="222"/>
        <end position="341"/>
    </location>
</feature>
<comment type="similarity">
    <text evidence="1">Belongs to the 'GDXG' lipolytic enzyme family.</text>
</comment>
<name>A0AA38LWA9_9TREE</name>
<dbReference type="InterPro" id="IPR002168">
    <property type="entry name" value="Lipase_GDXG_HIS_AS"/>
</dbReference>
<evidence type="ECO:0000256" key="2">
    <source>
        <dbReference type="ARBA" id="ARBA00022801"/>
    </source>
</evidence>
<dbReference type="Pfam" id="PF07859">
    <property type="entry name" value="Abhydrolase_3"/>
    <property type="match status" value="1"/>
</dbReference>
<organism evidence="5 6">
    <name type="scientific">Dioszegia hungarica</name>
    <dbReference type="NCBI Taxonomy" id="4972"/>
    <lineage>
        <taxon>Eukaryota</taxon>
        <taxon>Fungi</taxon>
        <taxon>Dikarya</taxon>
        <taxon>Basidiomycota</taxon>
        <taxon>Agaricomycotina</taxon>
        <taxon>Tremellomycetes</taxon>
        <taxon>Tremellales</taxon>
        <taxon>Bulleribasidiaceae</taxon>
        <taxon>Dioszegia</taxon>
    </lineage>
</organism>
<reference evidence="5" key="1">
    <citation type="journal article" date="2022" name="G3 (Bethesda)">
        <title>High quality genome of the basidiomycete yeast Dioszegia hungarica PDD-24b-2 isolated from cloud water.</title>
        <authorList>
            <person name="Jarrige D."/>
            <person name="Haridas S."/>
            <person name="Bleykasten-Grosshans C."/>
            <person name="Joly M."/>
            <person name="Nadalig T."/>
            <person name="Sancelme M."/>
            <person name="Vuilleumier S."/>
            <person name="Grigoriev I.V."/>
            <person name="Amato P."/>
            <person name="Bringel F."/>
        </authorList>
    </citation>
    <scope>NUCLEOTIDE SEQUENCE</scope>
    <source>
        <strain evidence="5">PDD-24b-2</strain>
    </source>
</reference>
<dbReference type="PROSITE" id="PS01173">
    <property type="entry name" value="LIPASE_GDXG_HIS"/>
    <property type="match status" value="1"/>
</dbReference>
<dbReference type="GO" id="GO:0016787">
    <property type="term" value="F:hydrolase activity"/>
    <property type="evidence" value="ECO:0007669"/>
    <property type="project" value="UniProtKB-KW"/>
</dbReference>
<dbReference type="EMBL" id="JAKWFO010000003">
    <property type="protein sequence ID" value="KAI9638667.1"/>
    <property type="molecule type" value="Genomic_DNA"/>
</dbReference>
<feature type="compositionally biased region" description="Low complexity" evidence="3">
    <location>
        <begin position="556"/>
        <end position="584"/>
    </location>
</feature>
<dbReference type="Gene3D" id="3.40.50.1820">
    <property type="entry name" value="alpha/beta hydrolase"/>
    <property type="match status" value="1"/>
</dbReference>
<evidence type="ECO:0000256" key="1">
    <source>
        <dbReference type="ARBA" id="ARBA00010515"/>
    </source>
</evidence>
<feature type="compositionally biased region" description="Basic residues" evidence="3">
    <location>
        <begin position="515"/>
        <end position="534"/>
    </location>
</feature>
<keyword evidence="6" id="KW-1185">Reference proteome</keyword>
<keyword evidence="2 5" id="KW-0378">Hydrolase</keyword>
<dbReference type="InterPro" id="IPR050300">
    <property type="entry name" value="GDXG_lipolytic_enzyme"/>
</dbReference>
<accession>A0AA38LWA9</accession>
<protein>
    <submittedName>
        <fullName evidence="5">Alpha/Beta hydrolase protein</fullName>
    </submittedName>
</protein>
<dbReference type="InterPro" id="IPR029058">
    <property type="entry name" value="AB_hydrolase_fold"/>
</dbReference>
<dbReference type="PANTHER" id="PTHR48081">
    <property type="entry name" value="AB HYDROLASE SUPERFAMILY PROTEIN C4A8.06C"/>
    <property type="match status" value="1"/>
</dbReference>